<sequence>MSAERDHVITFLEEKIKSLENKVVEDQDALGRIKDRVEWRQKKVKGFKEVLEELK</sequence>
<evidence type="ECO:0000313" key="2">
    <source>
        <dbReference type="EMBL" id="KKN56953.1"/>
    </source>
</evidence>
<dbReference type="EMBL" id="LAZR01000825">
    <property type="protein sequence ID" value="KKN56953.1"/>
    <property type="molecule type" value="Genomic_DNA"/>
</dbReference>
<proteinExistence type="predicted"/>
<name>A0A0F9UTJ5_9ZZZZ</name>
<comment type="caution">
    <text evidence="2">The sequence shown here is derived from an EMBL/GenBank/DDBJ whole genome shotgun (WGS) entry which is preliminary data.</text>
</comment>
<gene>
    <name evidence="2" type="ORF">LCGC14_0566750</name>
</gene>
<evidence type="ECO:0000256" key="1">
    <source>
        <dbReference type="SAM" id="Coils"/>
    </source>
</evidence>
<organism evidence="2">
    <name type="scientific">marine sediment metagenome</name>
    <dbReference type="NCBI Taxonomy" id="412755"/>
    <lineage>
        <taxon>unclassified sequences</taxon>
        <taxon>metagenomes</taxon>
        <taxon>ecological metagenomes</taxon>
    </lineage>
</organism>
<feature type="coiled-coil region" evidence="1">
    <location>
        <begin position="9"/>
        <end position="36"/>
    </location>
</feature>
<reference evidence="2" key="1">
    <citation type="journal article" date="2015" name="Nature">
        <title>Complex archaea that bridge the gap between prokaryotes and eukaryotes.</title>
        <authorList>
            <person name="Spang A."/>
            <person name="Saw J.H."/>
            <person name="Jorgensen S.L."/>
            <person name="Zaremba-Niedzwiedzka K."/>
            <person name="Martijn J."/>
            <person name="Lind A.E."/>
            <person name="van Eijk R."/>
            <person name="Schleper C."/>
            <person name="Guy L."/>
            <person name="Ettema T.J."/>
        </authorList>
    </citation>
    <scope>NUCLEOTIDE SEQUENCE</scope>
</reference>
<dbReference type="AlphaFoldDB" id="A0A0F9UTJ5"/>
<accession>A0A0F9UTJ5</accession>
<keyword evidence="1" id="KW-0175">Coiled coil</keyword>
<protein>
    <submittedName>
        <fullName evidence="2">Uncharacterized protein</fullName>
    </submittedName>
</protein>